<dbReference type="FunFam" id="3.30.300.30:FF:000008">
    <property type="entry name" value="2,3-dihydroxybenzoate-AMP ligase"/>
    <property type="match status" value="1"/>
</dbReference>
<dbReference type="Gene3D" id="3.40.50.12780">
    <property type="entry name" value="N-terminal domain of ligase-like"/>
    <property type="match status" value="1"/>
</dbReference>
<dbReference type="Gene3D" id="3.30.300.30">
    <property type="match status" value="1"/>
</dbReference>
<dbReference type="GO" id="GO:0006631">
    <property type="term" value="P:fatty acid metabolic process"/>
    <property type="evidence" value="ECO:0007669"/>
    <property type="project" value="TreeGrafter"/>
</dbReference>
<keyword evidence="2 5" id="KW-0436">Ligase</keyword>
<dbReference type="InterPro" id="IPR025110">
    <property type="entry name" value="AMP-bd_C"/>
</dbReference>
<comment type="similarity">
    <text evidence="1">Belongs to the ATP-dependent AMP-binding enzyme family.</text>
</comment>
<keyword evidence="6" id="KW-1185">Reference proteome</keyword>
<dbReference type="PANTHER" id="PTHR43201:SF5">
    <property type="entry name" value="MEDIUM-CHAIN ACYL-COA LIGASE ACSF2, MITOCHONDRIAL"/>
    <property type="match status" value="1"/>
</dbReference>
<dbReference type="Proteomes" id="UP000431401">
    <property type="component" value="Unassembled WGS sequence"/>
</dbReference>
<evidence type="ECO:0000313" key="6">
    <source>
        <dbReference type="Proteomes" id="UP000431401"/>
    </source>
</evidence>
<evidence type="ECO:0000313" key="5">
    <source>
        <dbReference type="EMBL" id="MQY26067.1"/>
    </source>
</evidence>
<comment type="caution">
    <text evidence="5">The sequence shown here is derived from an EMBL/GenBank/DDBJ whole genome shotgun (WGS) entry which is preliminary data.</text>
</comment>
<protein>
    <submittedName>
        <fullName evidence="5">3-[(3aS,4S,7aS)-7a-methyl-1, 5-dioxo-octahydro-1H-inden-4-yl]propanoyl:CoA ligase</fullName>
        <ecNumber evidence="5">6.2.1.41</ecNumber>
    </submittedName>
</protein>
<name>A0A7K0DK74_9NOCA</name>
<dbReference type="AlphaFoldDB" id="A0A7K0DK74"/>
<dbReference type="InterPro" id="IPR042099">
    <property type="entry name" value="ANL_N_sf"/>
</dbReference>
<evidence type="ECO:0000259" key="4">
    <source>
        <dbReference type="Pfam" id="PF13193"/>
    </source>
</evidence>
<dbReference type="InterPro" id="IPR045851">
    <property type="entry name" value="AMP-bd_C_sf"/>
</dbReference>
<evidence type="ECO:0000256" key="2">
    <source>
        <dbReference type="ARBA" id="ARBA00022598"/>
    </source>
</evidence>
<gene>
    <name evidence="5" type="primary">fadD3_3</name>
    <name evidence="5" type="ORF">NRB56_16270</name>
</gene>
<sequence length="534" mass="56518">MDRTPATTPAELSEWTTPASDALIAESVPQLLARRLPAIHARRALLWPVGDHFEQLTYRELADAATLVARALATTAAPGERVGIWSRNSVEWVILHYACALSGTIAAPFNTAWTDSELRYAIDLTTPAVVFAGPGRDGGSLVGRAREVAGPIPVHDLADLITWASTVPAGDLPQVTPDAPLLIQFTSGTTGRFKGALQSHRALLSSAALRAAHDVIPDDDVWLNPIPYHHVGGFCHVILGGLVDGGAMVVIDRFSADEMLRLLGMGEITRIGGVPTMIDDIADRILESGRTVALTSVATGAATVTQHLIDKVRNAFGAVIVTTYGQSECPTITDTEPGADPATLGATIGRPVAGTTVRIVDPATGRTVPLGTVGEIRALSPCTMLGYWGMPEQTAETIGPDGYLATGDLASMSAGGYIAFAGRARDVIIRGGENIYPAEIEEILLAHPGVAAAILVGVDDRRLGERVAAAVIRAPGTAVTVGELTEYLRNRLAYFKIPATWRFVDSFPMTASGKIQRFRIREMFDAEAAGDRSA</sequence>
<dbReference type="SUPFAM" id="SSF56801">
    <property type="entry name" value="Acetyl-CoA synthetase-like"/>
    <property type="match status" value="1"/>
</dbReference>
<organism evidence="5 6">
    <name type="scientific">Nocardia aurantia</name>
    <dbReference type="NCBI Taxonomy" id="2585199"/>
    <lineage>
        <taxon>Bacteria</taxon>
        <taxon>Bacillati</taxon>
        <taxon>Actinomycetota</taxon>
        <taxon>Actinomycetes</taxon>
        <taxon>Mycobacteriales</taxon>
        <taxon>Nocardiaceae</taxon>
        <taxon>Nocardia</taxon>
    </lineage>
</organism>
<proteinExistence type="inferred from homology"/>
<feature type="domain" description="AMP-binding enzyme C-terminal" evidence="4">
    <location>
        <begin position="439"/>
        <end position="514"/>
    </location>
</feature>
<feature type="domain" description="AMP-dependent synthetase/ligase" evidence="3">
    <location>
        <begin position="42"/>
        <end position="388"/>
    </location>
</feature>
<dbReference type="OrthoDB" id="9803968at2"/>
<dbReference type="Pfam" id="PF00501">
    <property type="entry name" value="AMP-binding"/>
    <property type="match status" value="1"/>
</dbReference>
<dbReference type="InterPro" id="IPR000873">
    <property type="entry name" value="AMP-dep_synth/lig_dom"/>
</dbReference>
<dbReference type="GO" id="GO:0031956">
    <property type="term" value="F:medium-chain fatty acid-CoA ligase activity"/>
    <property type="evidence" value="ECO:0007669"/>
    <property type="project" value="TreeGrafter"/>
</dbReference>
<dbReference type="RefSeq" id="WP_153339954.1">
    <property type="nucleotide sequence ID" value="NZ_WEGI01000003.1"/>
</dbReference>
<dbReference type="Pfam" id="PF13193">
    <property type="entry name" value="AMP-binding_C"/>
    <property type="match status" value="1"/>
</dbReference>
<evidence type="ECO:0000256" key="1">
    <source>
        <dbReference type="ARBA" id="ARBA00006432"/>
    </source>
</evidence>
<accession>A0A7K0DK74</accession>
<reference evidence="5 6" key="1">
    <citation type="submission" date="2019-10" db="EMBL/GenBank/DDBJ databases">
        <title>Nocardia macrotermitis sp. nov. and Nocardia aurantia sp. nov., isolated from the gut of fungus growing-termite Macrotermes natalensis.</title>
        <authorList>
            <person name="Benndorf R."/>
            <person name="Schwitalla J."/>
            <person name="Martin K."/>
            <person name="De Beer W."/>
            <person name="Kaster A.-K."/>
            <person name="Vollmers J."/>
            <person name="Poulsen M."/>
            <person name="Beemelmanns C."/>
        </authorList>
    </citation>
    <scope>NUCLEOTIDE SEQUENCE [LARGE SCALE GENOMIC DNA]</scope>
    <source>
        <strain evidence="5 6">RB56</strain>
    </source>
</reference>
<dbReference type="EMBL" id="WEGI01000003">
    <property type="protein sequence ID" value="MQY26067.1"/>
    <property type="molecule type" value="Genomic_DNA"/>
</dbReference>
<dbReference type="EC" id="6.2.1.41" evidence="5"/>
<dbReference type="PANTHER" id="PTHR43201">
    <property type="entry name" value="ACYL-COA SYNTHETASE"/>
    <property type="match status" value="1"/>
</dbReference>
<dbReference type="CDD" id="cd04433">
    <property type="entry name" value="AFD_class_I"/>
    <property type="match status" value="1"/>
</dbReference>
<evidence type="ECO:0000259" key="3">
    <source>
        <dbReference type="Pfam" id="PF00501"/>
    </source>
</evidence>